<feature type="non-terminal residue" evidence="1">
    <location>
        <position position="1"/>
    </location>
</feature>
<dbReference type="AlphaFoldDB" id="A0A2P5CFW9"/>
<comment type="caution">
    <text evidence="1">The sequence shown here is derived from an EMBL/GenBank/DDBJ whole genome shotgun (WGS) entry which is preliminary data.</text>
</comment>
<evidence type="ECO:0000313" key="2">
    <source>
        <dbReference type="Proteomes" id="UP000237105"/>
    </source>
</evidence>
<reference evidence="2" key="1">
    <citation type="submission" date="2016-06" db="EMBL/GenBank/DDBJ databases">
        <title>Parallel loss of symbiosis genes in relatives of nitrogen-fixing non-legume Parasponia.</title>
        <authorList>
            <person name="Van Velzen R."/>
            <person name="Holmer R."/>
            <person name="Bu F."/>
            <person name="Rutten L."/>
            <person name="Van Zeijl A."/>
            <person name="Liu W."/>
            <person name="Santuari L."/>
            <person name="Cao Q."/>
            <person name="Sharma T."/>
            <person name="Shen D."/>
            <person name="Roswanjaya Y."/>
            <person name="Wardhani T."/>
            <person name="Kalhor M.S."/>
            <person name="Jansen J."/>
            <person name="Van den Hoogen J."/>
            <person name="Gungor B."/>
            <person name="Hartog M."/>
            <person name="Hontelez J."/>
            <person name="Verver J."/>
            <person name="Yang W.-C."/>
            <person name="Schijlen E."/>
            <person name="Repin R."/>
            <person name="Schilthuizen M."/>
            <person name="Schranz E."/>
            <person name="Heidstra R."/>
            <person name="Miyata K."/>
            <person name="Fedorova E."/>
            <person name="Kohlen W."/>
            <person name="Bisseling T."/>
            <person name="Smit S."/>
            <person name="Geurts R."/>
        </authorList>
    </citation>
    <scope>NUCLEOTIDE SEQUENCE [LARGE SCALE GENOMIC DNA]</scope>
    <source>
        <strain evidence="2">cv. WU1-14</strain>
    </source>
</reference>
<accession>A0A2P5CFW9</accession>
<dbReference type="EMBL" id="JXTB01000135">
    <property type="protein sequence ID" value="PON59895.1"/>
    <property type="molecule type" value="Genomic_DNA"/>
</dbReference>
<proteinExistence type="predicted"/>
<organism evidence="1 2">
    <name type="scientific">Parasponia andersonii</name>
    <name type="common">Sponia andersonii</name>
    <dbReference type="NCBI Taxonomy" id="3476"/>
    <lineage>
        <taxon>Eukaryota</taxon>
        <taxon>Viridiplantae</taxon>
        <taxon>Streptophyta</taxon>
        <taxon>Embryophyta</taxon>
        <taxon>Tracheophyta</taxon>
        <taxon>Spermatophyta</taxon>
        <taxon>Magnoliopsida</taxon>
        <taxon>eudicotyledons</taxon>
        <taxon>Gunneridae</taxon>
        <taxon>Pentapetalae</taxon>
        <taxon>rosids</taxon>
        <taxon>fabids</taxon>
        <taxon>Rosales</taxon>
        <taxon>Cannabaceae</taxon>
        <taxon>Parasponia</taxon>
    </lineage>
</organism>
<evidence type="ECO:0000313" key="1">
    <source>
        <dbReference type="EMBL" id="PON59895.1"/>
    </source>
</evidence>
<protein>
    <submittedName>
        <fullName evidence="1">Uncharacterized protein</fullName>
    </submittedName>
</protein>
<keyword evidence="2" id="KW-1185">Reference proteome</keyword>
<dbReference type="Proteomes" id="UP000237105">
    <property type="component" value="Unassembled WGS sequence"/>
</dbReference>
<name>A0A2P5CFW9_PARAD</name>
<sequence length="50" mass="5565">LAHLLRSPHTTPRWLRPFYRPLLHLSSPSSRGDGLLVNDGGVSATIFQIN</sequence>
<gene>
    <name evidence="1" type="ORF">PanWU01x14_156140</name>
</gene>